<comment type="caution">
    <text evidence="1">The sequence shown here is derived from an EMBL/GenBank/DDBJ whole genome shotgun (WGS) entry which is preliminary data.</text>
</comment>
<name>A0ABS8ZRT5_9PSEU</name>
<organism evidence="1 2">
    <name type="scientific">Kibdelosporangium philippinense</name>
    <dbReference type="NCBI Taxonomy" id="211113"/>
    <lineage>
        <taxon>Bacteria</taxon>
        <taxon>Bacillati</taxon>
        <taxon>Actinomycetota</taxon>
        <taxon>Actinomycetes</taxon>
        <taxon>Pseudonocardiales</taxon>
        <taxon>Pseudonocardiaceae</taxon>
        <taxon>Kibdelosporangium</taxon>
    </lineage>
</organism>
<gene>
    <name evidence="1" type="ORF">LWC34_41830</name>
</gene>
<proteinExistence type="predicted"/>
<evidence type="ECO:0000313" key="1">
    <source>
        <dbReference type="EMBL" id="MCE7009311.1"/>
    </source>
</evidence>
<sequence>MSLRARHARRLASLLTMSTGVHVIVQYQRDRNHYRVVWAGGPAVEVMRELAVRCVAEVPTLDLIDLDWSRAEA</sequence>
<accession>A0ABS8ZRT5</accession>
<reference evidence="1 2" key="1">
    <citation type="submission" date="2021-12" db="EMBL/GenBank/DDBJ databases">
        <title>Genome sequence of Kibdelosporangium philippinense ATCC 49844.</title>
        <authorList>
            <person name="Fedorov E.A."/>
            <person name="Omeragic M."/>
            <person name="Shalygina K.F."/>
            <person name="Maclea K.S."/>
        </authorList>
    </citation>
    <scope>NUCLEOTIDE SEQUENCE [LARGE SCALE GENOMIC DNA]</scope>
    <source>
        <strain evidence="1 2">ATCC 49844</strain>
    </source>
</reference>
<dbReference type="RefSeq" id="WP_233730740.1">
    <property type="nucleotide sequence ID" value="NZ_JAJVCN010000003.1"/>
</dbReference>
<protein>
    <submittedName>
        <fullName evidence="1">Uncharacterized protein</fullName>
    </submittedName>
</protein>
<dbReference type="EMBL" id="JAJVCN010000003">
    <property type="protein sequence ID" value="MCE7009311.1"/>
    <property type="molecule type" value="Genomic_DNA"/>
</dbReference>
<dbReference type="Proteomes" id="UP001521150">
    <property type="component" value="Unassembled WGS sequence"/>
</dbReference>
<evidence type="ECO:0000313" key="2">
    <source>
        <dbReference type="Proteomes" id="UP001521150"/>
    </source>
</evidence>
<keyword evidence="2" id="KW-1185">Reference proteome</keyword>